<gene>
    <name evidence="2" type="ORF">NA56DRAFT_666171</name>
</gene>
<reference evidence="2 3" key="1">
    <citation type="submission" date="2016-05" db="EMBL/GenBank/DDBJ databases">
        <title>A degradative enzymes factory behind the ericoid mycorrhizal symbiosis.</title>
        <authorList>
            <consortium name="DOE Joint Genome Institute"/>
            <person name="Martino E."/>
            <person name="Morin E."/>
            <person name="Grelet G."/>
            <person name="Kuo A."/>
            <person name="Kohler A."/>
            <person name="Daghino S."/>
            <person name="Barry K."/>
            <person name="Choi C."/>
            <person name="Cichocki N."/>
            <person name="Clum A."/>
            <person name="Copeland A."/>
            <person name="Hainaut M."/>
            <person name="Haridas S."/>
            <person name="Labutti K."/>
            <person name="Lindquist E."/>
            <person name="Lipzen A."/>
            <person name="Khouja H.-R."/>
            <person name="Murat C."/>
            <person name="Ohm R."/>
            <person name="Olson A."/>
            <person name="Spatafora J."/>
            <person name="Veneault-Fourrey C."/>
            <person name="Henrissat B."/>
            <person name="Grigoriev I."/>
            <person name="Martin F."/>
            <person name="Perotto S."/>
        </authorList>
    </citation>
    <scope>NUCLEOTIDE SEQUENCE [LARGE SCALE GENOMIC DNA]</scope>
    <source>
        <strain evidence="2 3">UAMH 7357</strain>
    </source>
</reference>
<dbReference type="Proteomes" id="UP000235672">
    <property type="component" value="Unassembled WGS sequence"/>
</dbReference>
<sequence length="482" mass="55132">MFSSCSQESGIVGSTPQLHLSREEECPFPGDVCQDRVQPVRLEYVGLSPRDYGVNLGSQVLVDHGVVCAPLKIDQFLLVGRTRNNDPEPWLNKMGVWFGRKFHDPSFNDTRIGIYGTLLATLNGPNRYSSEYSGNYMASYSRQQPAYDLNIFPIGVQGKESETIHPSLQRDDGAVFITMLQAGRSLYETSVPIEDPFYAAHKKYDGMEVYIPDYEATALGCVEQYRLCWNSRTSFCTNWASPEDAIGKLIALVYPNLTTDKELILGLGFVYPFFTTMASVDRYLHQRTGTQMLISSLFRAGDVVLDLKDHKEQWISEVKAWFITAFLNGRYSLLQTVRRTGSKRTGNEPEHMLKLCRMVLFQNNDYININFISLLACISVLLLICALSCAGAFAEVCSKVWKALSQSTYAKKLRDQVVGLYQAYNFHVLLLFLDAHLPFRRQRQTRFPQSLFWNRNRRWQFDQRLFPSSDWIRLRTLQPPSS</sequence>
<feature type="transmembrane region" description="Helical" evidence="1">
    <location>
        <begin position="367"/>
        <end position="394"/>
    </location>
</feature>
<evidence type="ECO:0000256" key="1">
    <source>
        <dbReference type="SAM" id="Phobius"/>
    </source>
</evidence>
<evidence type="ECO:0000313" key="3">
    <source>
        <dbReference type="Proteomes" id="UP000235672"/>
    </source>
</evidence>
<dbReference type="EMBL" id="KZ613544">
    <property type="protein sequence ID" value="PMD12692.1"/>
    <property type="molecule type" value="Genomic_DNA"/>
</dbReference>
<keyword evidence="1" id="KW-0472">Membrane</keyword>
<protein>
    <submittedName>
        <fullName evidence="2">Uncharacterized protein</fullName>
    </submittedName>
</protein>
<keyword evidence="1" id="KW-0812">Transmembrane</keyword>
<proteinExistence type="predicted"/>
<organism evidence="2 3">
    <name type="scientific">Hyaloscypha hepaticicola</name>
    <dbReference type="NCBI Taxonomy" id="2082293"/>
    <lineage>
        <taxon>Eukaryota</taxon>
        <taxon>Fungi</taxon>
        <taxon>Dikarya</taxon>
        <taxon>Ascomycota</taxon>
        <taxon>Pezizomycotina</taxon>
        <taxon>Leotiomycetes</taxon>
        <taxon>Helotiales</taxon>
        <taxon>Hyaloscyphaceae</taxon>
        <taxon>Hyaloscypha</taxon>
    </lineage>
</organism>
<evidence type="ECO:0000313" key="2">
    <source>
        <dbReference type="EMBL" id="PMD12692.1"/>
    </source>
</evidence>
<dbReference type="AlphaFoldDB" id="A0A2J6PF67"/>
<dbReference type="OrthoDB" id="3540210at2759"/>
<name>A0A2J6PF67_9HELO</name>
<accession>A0A2J6PF67</accession>
<keyword evidence="3" id="KW-1185">Reference proteome</keyword>
<keyword evidence="1" id="KW-1133">Transmembrane helix</keyword>